<evidence type="ECO:0000313" key="1">
    <source>
        <dbReference type="EMBL" id="KAH6946104.1"/>
    </source>
</evidence>
<organism evidence="1 2">
    <name type="scientific">Hyalomma asiaticum</name>
    <name type="common">Tick</name>
    <dbReference type="NCBI Taxonomy" id="266040"/>
    <lineage>
        <taxon>Eukaryota</taxon>
        <taxon>Metazoa</taxon>
        <taxon>Ecdysozoa</taxon>
        <taxon>Arthropoda</taxon>
        <taxon>Chelicerata</taxon>
        <taxon>Arachnida</taxon>
        <taxon>Acari</taxon>
        <taxon>Parasitiformes</taxon>
        <taxon>Ixodida</taxon>
        <taxon>Ixodoidea</taxon>
        <taxon>Ixodidae</taxon>
        <taxon>Hyalomminae</taxon>
        <taxon>Hyalomma</taxon>
    </lineage>
</organism>
<keyword evidence="2" id="KW-1185">Reference proteome</keyword>
<evidence type="ECO:0000313" key="2">
    <source>
        <dbReference type="Proteomes" id="UP000821845"/>
    </source>
</evidence>
<reference evidence="1" key="1">
    <citation type="submission" date="2020-05" db="EMBL/GenBank/DDBJ databases">
        <title>Large-scale comparative analyses of tick genomes elucidate their genetic diversity and vector capacities.</title>
        <authorList>
            <person name="Jia N."/>
            <person name="Wang J."/>
            <person name="Shi W."/>
            <person name="Du L."/>
            <person name="Sun Y."/>
            <person name="Zhan W."/>
            <person name="Jiang J."/>
            <person name="Wang Q."/>
            <person name="Zhang B."/>
            <person name="Ji P."/>
            <person name="Sakyi L.B."/>
            <person name="Cui X."/>
            <person name="Yuan T."/>
            <person name="Jiang B."/>
            <person name="Yang W."/>
            <person name="Lam T.T.-Y."/>
            <person name="Chang Q."/>
            <person name="Ding S."/>
            <person name="Wang X."/>
            <person name="Zhu J."/>
            <person name="Ruan X."/>
            <person name="Zhao L."/>
            <person name="Wei J."/>
            <person name="Que T."/>
            <person name="Du C."/>
            <person name="Cheng J."/>
            <person name="Dai P."/>
            <person name="Han X."/>
            <person name="Huang E."/>
            <person name="Gao Y."/>
            <person name="Liu J."/>
            <person name="Shao H."/>
            <person name="Ye R."/>
            <person name="Li L."/>
            <person name="Wei W."/>
            <person name="Wang X."/>
            <person name="Wang C."/>
            <person name="Yang T."/>
            <person name="Huo Q."/>
            <person name="Li W."/>
            <person name="Guo W."/>
            <person name="Chen H."/>
            <person name="Zhou L."/>
            <person name="Ni X."/>
            <person name="Tian J."/>
            <person name="Zhou Y."/>
            <person name="Sheng Y."/>
            <person name="Liu T."/>
            <person name="Pan Y."/>
            <person name="Xia L."/>
            <person name="Li J."/>
            <person name="Zhao F."/>
            <person name="Cao W."/>
        </authorList>
    </citation>
    <scope>NUCLEOTIDE SEQUENCE</scope>
    <source>
        <strain evidence="1">Hyas-2018</strain>
    </source>
</reference>
<comment type="caution">
    <text evidence="1">The sequence shown here is derived from an EMBL/GenBank/DDBJ whole genome shotgun (WGS) entry which is preliminary data.</text>
</comment>
<sequence>MSEIRSDLIVQIDQNTYSVPSSSGDKTYEVRADIGLCSGWKDYQGTFCKHQDVVHRAFGGPFPNNPQLTAADCRELGHLALGDRCPMEQFFKPFMQEDPTPLAPPATIEPVTDGHARSSSEPLDGTQQPLASHSSQQEVGYVDFTTALQHASINRNWLRMK</sequence>
<name>A0ACB7TMN5_HYAAI</name>
<gene>
    <name evidence="1" type="ORF">HPB50_011635</name>
</gene>
<dbReference type="EMBL" id="CM023481">
    <property type="protein sequence ID" value="KAH6946104.1"/>
    <property type="molecule type" value="Genomic_DNA"/>
</dbReference>
<accession>A0ACB7TMN5</accession>
<protein>
    <submittedName>
        <fullName evidence="1">Uncharacterized protein</fullName>
    </submittedName>
</protein>
<dbReference type="Proteomes" id="UP000821845">
    <property type="component" value="Chromosome 1"/>
</dbReference>
<proteinExistence type="predicted"/>